<dbReference type="Gene3D" id="3.10.28.20">
    <property type="entry name" value="Acetamidase/Formamidase-like domains"/>
    <property type="match status" value="1"/>
</dbReference>
<protein>
    <submittedName>
        <fullName evidence="2">LPP20 family lipoprotein</fullName>
    </submittedName>
</protein>
<sequence>MKKLLIATLVASTALAGCATTGSSNTPVQTVKHSQQPDWVTQPPLKKGLAYGVGSMEIYGDQAAAVKRAAELARVDLVSQLKVTVSGDFSNDTTEFSGSGRQTEVVRTVRNYVRSQVPEAELDDVVTADTYIDQTYAYVLAELDRVQAAARLRRDIAATEQQIEDIAALSPEGTRLQQLQPLLPALTLFAQRERLSERLQLVSMDRQAAPLSVELRQVQDDIYRRIDQLQVRLTVNNDGGREIEGGVLEALTEQGLRIGGSADADLQFDLGATLSAKAQSGNHYVFIDSRLTIRDQSGRILSSFSKQAKGVSGLQDVARQKAARQVAALMADELAATLVDKLR</sequence>
<evidence type="ECO:0000313" key="3">
    <source>
        <dbReference type="Proteomes" id="UP000714380"/>
    </source>
</evidence>
<organism evidence="2 3">
    <name type="scientific">Thalassolituus marinus</name>
    <dbReference type="NCBI Taxonomy" id="671053"/>
    <lineage>
        <taxon>Bacteria</taxon>
        <taxon>Pseudomonadati</taxon>
        <taxon>Pseudomonadota</taxon>
        <taxon>Gammaproteobacteria</taxon>
        <taxon>Oceanospirillales</taxon>
        <taxon>Oceanospirillaceae</taxon>
        <taxon>Thalassolituus</taxon>
    </lineage>
</organism>
<feature type="chain" id="PRO_5047409613" evidence="1">
    <location>
        <begin position="20"/>
        <end position="343"/>
    </location>
</feature>
<keyword evidence="2" id="KW-0449">Lipoprotein</keyword>
<evidence type="ECO:0000256" key="1">
    <source>
        <dbReference type="SAM" id="SignalP"/>
    </source>
</evidence>
<gene>
    <name evidence="2" type="ORF">I9W95_05600</name>
</gene>
<comment type="caution">
    <text evidence="2">The sequence shown here is derived from an EMBL/GenBank/DDBJ whole genome shotgun (WGS) entry which is preliminary data.</text>
</comment>
<dbReference type="Proteomes" id="UP000714380">
    <property type="component" value="Unassembled WGS sequence"/>
</dbReference>
<accession>A0ABS7ZMZ5</accession>
<evidence type="ECO:0000313" key="2">
    <source>
        <dbReference type="EMBL" id="MCA6063079.1"/>
    </source>
</evidence>
<name>A0ABS7ZMZ5_9GAMM</name>
<keyword evidence="1" id="KW-0732">Signal</keyword>
<keyword evidence="3" id="KW-1185">Reference proteome</keyword>
<reference evidence="2 3" key="1">
    <citation type="submission" date="2020-12" db="EMBL/GenBank/DDBJ databases">
        <title>Novel Thalassolituus-related marine hydrocarbonoclastic bacteria mediated algae-derived hydrocarbons mineralization in twilight zone of the northern South China Sea.</title>
        <authorList>
            <person name="Dong C."/>
        </authorList>
    </citation>
    <scope>NUCLEOTIDE SEQUENCE [LARGE SCALE GENOMIC DNA]</scope>
    <source>
        <strain evidence="2 3">IMCC1826</strain>
    </source>
</reference>
<dbReference type="RefSeq" id="WP_225672721.1">
    <property type="nucleotide sequence ID" value="NZ_JAEDAH010000024.1"/>
</dbReference>
<dbReference type="PROSITE" id="PS51257">
    <property type="entry name" value="PROKAR_LIPOPROTEIN"/>
    <property type="match status" value="1"/>
</dbReference>
<proteinExistence type="predicted"/>
<feature type="signal peptide" evidence="1">
    <location>
        <begin position="1"/>
        <end position="19"/>
    </location>
</feature>
<dbReference type="EMBL" id="JAEDAH010000024">
    <property type="protein sequence ID" value="MCA6063079.1"/>
    <property type="molecule type" value="Genomic_DNA"/>
</dbReference>